<comment type="caution">
    <text evidence="2">The sequence shown here is derived from an EMBL/GenBank/DDBJ whole genome shotgun (WGS) entry which is preliminary data.</text>
</comment>
<dbReference type="AlphaFoldDB" id="A0A1W9KNI1"/>
<proteinExistence type="predicted"/>
<dbReference type="Proteomes" id="UP000192505">
    <property type="component" value="Unassembled WGS sequence"/>
</dbReference>
<evidence type="ECO:0000313" key="3">
    <source>
        <dbReference type="Proteomes" id="UP000192505"/>
    </source>
</evidence>
<sequence length="165" mass="17863">MLKRLLPIAAVALAACAPLPPLPPLPGMQPAARSVALGPAGGYQQPNVTVQVAADACNADAFIEGYKGDYYLTWNQFVGPKEGIYQQLARQQPSDARVAWNLALYKGKRFNLNGYDNKTSVYGMQNLTSQDYAIRCAATSYQKGKNAGTAAAMNAYKQLEAQERM</sequence>
<protein>
    <recommendedName>
        <fullName evidence="4">Lipoprotein</fullName>
    </recommendedName>
</protein>
<dbReference type="PROSITE" id="PS51257">
    <property type="entry name" value="PROKAR_LIPOPROTEIN"/>
    <property type="match status" value="1"/>
</dbReference>
<gene>
    <name evidence="2" type="ORF">BWK72_20890</name>
</gene>
<keyword evidence="1" id="KW-0732">Signal</keyword>
<feature type="chain" id="PRO_5012077443" description="Lipoprotein" evidence="1">
    <location>
        <begin position="18"/>
        <end position="165"/>
    </location>
</feature>
<accession>A0A1W9KNI1</accession>
<evidence type="ECO:0000256" key="1">
    <source>
        <dbReference type="SAM" id="SignalP"/>
    </source>
</evidence>
<organism evidence="2 3">
    <name type="scientific">Rhodoferax ferrireducens</name>
    <dbReference type="NCBI Taxonomy" id="192843"/>
    <lineage>
        <taxon>Bacteria</taxon>
        <taxon>Pseudomonadati</taxon>
        <taxon>Pseudomonadota</taxon>
        <taxon>Betaproteobacteria</taxon>
        <taxon>Burkholderiales</taxon>
        <taxon>Comamonadaceae</taxon>
        <taxon>Rhodoferax</taxon>
    </lineage>
</organism>
<name>A0A1W9KNI1_9BURK</name>
<dbReference type="EMBL" id="MTEI01000043">
    <property type="protein sequence ID" value="OQW85712.1"/>
    <property type="molecule type" value="Genomic_DNA"/>
</dbReference>
<evidence type="ECO:0000313" key="2">
    <source>
        <dbReference type="EMBL" id="OQW85712.1"/>
    </source>
</evidence>
<reference evidence="2 3" key="1">
    <citation type="submission" date="2017-01" db="EMBL/GenBank/DDBJ databases">
        <title>Novel large sulfur bacteria in the metagenomes of groundwater-fed chemosynthetic microbial mats in the Lake Huron basin.</title>
        <authorList>
            <person name="Sharrar A.M."/>
            <person name="Flood B.E."/>
            <person name="Bailey J.V."/>
            <person name="Jones D.S."/>
            <person name="Biddanda B."/>
            <person name="Ruberg S.A."/>
            <person name="Marcus D.N."/>
            <person name="Dick G.J."/>
        </authorList>
    </citation>
    <scope>NUCLEOTIDE SEQUENCE [LARGE SCALE GENOMIC DNA]</scope>
    <source>
        <strain evidence="2">A7</strain>
    </source>
</reference>
<evidence type="ECO:0008006" key="4">
    <source>
        <dbReference type="Google" id="ProtNLM"/>
    </source>
</evidence>
<feature type="signal peptide" evidence="1">
    <location>
        <begin position="1"/>
        <end position="17"/>
    </location>
</feature>